<organism evidence="2 3">
    <name type="scientific">Streptococcus rupicaprae</name>
    <dbReference type="NCBI Taxonomy" id="759619"/>
    <lineage>
        <taxon>Bacteria</taxon>
        <taxon>Bacillati</taxon>
        <taxon>Bacillota</taxon>
        <taxon>Bacilli</taxon>
        <taxon>Lactobacillales</taxon>
        <taxon>Streptococcaceae</taxon>
        <taxon>Streptococcus</taxon>
    </lineage>
</organism>
<keyword evidence="2" id="KW-0378">Hydrolase</keyword>
<keyword evidence="3" id="KW-1185">Reference proteome</keyword>
<evidence type="ECO:0000313" key="2">
    <source>
        <dbReference type="EMBL" id="MET3558954.1"/>
    </source>
</evidence>
<accession>A0ABV2FK74</accession>
<dbReference type="Gene3D" id="3.60.21.10">
    <property type="match status" value="1"/>
</dbReference>
<dbReference type="PANTHER" id="PTHR42850:SF4">
    <property type="entry name" value="ZINC-DEPENDENT ENDOPOLYPHOSPHATASE"/>
    <property type="match status" value="1"/>
</dbReference>
<dbReference type="Proteomes" id="UP001549122">
    <property type="component" value="Unassembled WGS sequence"/>
</dbReference>
<feature type="domain" description="Calcineurin-like phosphoesterase" evidence="1">
    <location>
        <begin position="7"/>
        <end position="193"/>
    </location>
</feature>
<proteinExistence type="predicted"/>
<reference evidence="2 3" key="1">
    <citation type="submission" date="2024-06" db="EMBL/GenBank/DDBJ databases">
        <title>Genomic Encyclopedia of Type Strains, Phase IV (KMG-IV): sequencing the most valuable type-strain genomes for metagenomic binning, comparative biology and taxonomic classification.</title>
        <authorList>
            <person name="Goeker M."/>
        </authorList>
    </citation>
    <scope>NUCLEOTIDE SEQUENCE [LARGE SCALE GENOMIC DNA]</scope>
    <source>
        <strain evidence="2 3">DSM 28303</strain>
    </source>
</reference>
<name>A0ABV2FK74_9STRE</name>
<dbReference type="InterPro" id="IPR029052">
    <property type="entry name" value="Metallo-depent_PP-like"/>
</dbReference>
<dbReference type="PANTHER" id="PTHR42850">
    <property type="entry name" value="METALLOPHOSPHOESTERASE"/>
    <property type="match status" value="1"/>
</dbReference>
<dbReference type="SUPFAM" id="SSF56300">
    <property type="entry name" value="Metallo-dependent phosphatases"/>
    <property type="match status" value="1"/>
</dbReference>
<evidence type="ECO:0000313" key="3">
    <source>
        <dbReference type="Proteomes" id="UP001549122"/>
    </source>
</evidence>
<protein>
    <submittedName>
        <fullName evidence="2">Serine/threonine protein phosphatase 1</fullName>
        <ecNumber evidence="2">3.1.3.16</ecNumber>
    </submittedName>
</protein>
<evidence type="ECO:0000259" key="1">
    <source>
        <dbReference type="Pfam" id="PF00149"/>
    </source>
</evidence>
<dbReference type="EMBL" id="JBEPLO010000028">
    <property type="protein sequence ID" value="MET3558954.1"/>
    <property type="molecule type" value="Genomic_DNA"/>
</dbReference>
<comment type="caution">
    <text evidence="2">The sequence shown here is derived from an EMBL/GenBank/DDBJ whole genome shotgun (WGS) entry which is preliminary data.</text>
</comment>
<dbReference type="RefSeq" id="WP_354366061.1">
    <property type="nucleotide sequence ID" value="NZ_JBEPLO010000028.1"/>
</dbReference>
<dbReference type="GO" id="GO:0004722">
    <property type="term" value="F:protein serine/threonine phosphatase activity"/>
    <property type="evidence" value="ECO:0007669"/>
    <property type="project" value="UniProtKB-EC"/>
</dbReference>
<sequence>MSNQLFAIGDVHGKYHLLQDLLQKWDKTTQQLVFIGDLIDRGEDSKSCLELVCRLVREEGAVCLMGNHEWMFLRYLDDPTERYDHYQRNGGDTTINSLLERDLGAEVDPMADAQTIKERFADVIEQVRKFPYLYETDAYFIVHAGLDLSLPDVRETADYDKVWLRQPFHEGQNQTGKRIVFGHTPTKYLFDRQAYLDQIWITEDGKLGIDGGAVYGGVLHGVVLDESGVVRVHNVSATLSDEAIIEV</sequence>
<dbReference type="Pfam" id="PF00149">
    <property type="entry name" value="Metallophos"/>
    <property type="match status" value="1"/>
</dbReference>
<dbReference type="InterPro" id="IPR004843">
    <property type="entry name" value="Calcineurin-like_PHP"/>
</dbReference>
<gene>
    <name evidence="2" type="ORF">ABID29_002097</name>
</gene>
<dbReference type="EC" id="3.1.3.16" evidence="2"/>
<dbReference type="InterPro" id="IPR050126">
    <property type="entry name" value="Ap4A_hydrolase"/>
</dbReference>